<keyword evidence="4" id="KW-1185">Reference proteome</keyword>
<dbReference type="Proteomes" id="UP000836841">
    <property type="component" value="Chromosome 3"/>
</dbReference>
<organism evidence="3 4">
    <name type="scientific">Thlaspi arvense</name>
    <name type="common">Field penny-cress</name>
    <dbReference type="NCBI Taxonomy" id="13288"/>
    <lineage>
        <taxon>Eukaryota</taxon>
        <taxon>Viridiplantae</taxon>
        <taxon>Streptophyta</taxon>
        <taxon>Embryophyta</taxon>
        <taxon>Tracheophyta</taxon>
        <taxon>Spermatophyta</taxon>
        <taxon>Magnoliopsida</taxon>
        <taxon>eudicotyledons</taxon>
        <taxon>Gunneridae</taxon>
        <taxon>Pentapetalae</taxon>
        <taxon>rosids</taxon>
        <taxon>malvids</taxon>
        <taxon>Brassicales</taxon>
        <taxon>Brassicaceae</taxon>
        <taxon>Thlaspideae</taxon>
        <taxon>Thlaspi</taxon>
    </lineage>
</organism>
<proteinExistence type="predicted"/>
<evidence type="ECO:0000256" key="2">
    <source>
        <dbReference type="SAM" id="Phobius"/>
    </source>
</evidence>
<gene>
    <name evidence="3" type="ORF">TAV2_LOCUS10598</name>
</gene>
<accession>A0AAU9RXJ9</accession>
<keyword evidence="2" id="KW-0472">Membrane</keyword>
<feature type="compositionally biased region" description="Polar residues" evidence="1">
    <location>
        <begin position="13"/>
        <end position="27"/>
    </location>
</feature>
<sequence length="149" mass="16696">MISVHSFYKQPPTRISTPSQNKLLRQGPSSQAHISGRVIAAKHISQFSEEVRSPFVKKKYVQLQVNRIRELPQHMFWMANLLALFVLGVTILTASLGIMMVDGLGVNWGTMATHKLPPKTVVKMLKDNNINKVKLFDADETTIGARVSK</sequence>
<evidence type="ECO:0000313" key="4">
    <source>
        <dbReference type="Proteomes" id="UP000836841"/>
    </source>
</evidence>
<evidence type="ECO:0000256" key="1">
    <source>
        <dbReference type="SAM" id="MobiDB-lite"/>
    </source>
</evidence>
<dbReference type="Gene3D" id="3.20.20.80">
    <property type="entry name" value="Glycosidases"/>
    <property type="match status" value="1"/>
</dbReference>
<protein>
    <submittedName>
        <fullName evidence="3">Uncharacterized protein</fullName>
    </submittedName>
</protein>
<feature type="region of interest" description="Disordered" evidence="1">
    <location>
        <begin position="1"/>
        <end position="27"/>
    </location>
</feature>
<dbReference type="SUPFAM" id="SSF51445">
    <property type="entry name" value="(Trans)glycosidases"/>
    <property type="match status" value="1"/>
</dbReference>
<dbReference type="InterPro" id="IPR017853">
    <property type="entry name" value="GH"/>
</dbReference>
<dbReference type="EMBL" id="OU466859">
    <property type="protein sequence ID" value="CAH2051453.1"/>
    <property type="molecule type" value="Genomic_DNA"/>
</dbReference>
<feature type="transmembrane region" description="Helical" evidence="2">
    <location>
        <begin position="76"/>
        <end position="101"/>
    </location>
</feature>
<keyword evidence="2" id="KW-0812">Transmembrane</keyword>
<evidence type="ECO:0000313" key="3">
    <source>
        <dbReference type="EMBL" id="CAH2051453.1"/>
    </source>
</evidence>
<dbReference type="AlphaFoldDB" id="A0AAU9RXJ9"/>
<keyword evidence="2" id="KW-1133">Transmembrane helix</keyword>
<name>A0AAU9RXJ9_THLAR</name>
<reference evidence="3 4" key="1">
    <citation type="submission" date="2022-03" db="EMBL/GenBank/DDBJ databases">
        <authorList>
            <person name="Nunn A."/>
            <person name="Chopra R."/>
            <person name="Nunn A."/>
            <person name="Contreras Garrido A."/>
        </authorList>
    </citation>
    <scope>NUCLEOTIDE SEQUENCE [LARGE SCALE GENOMIC DNA]</scope>
</reference>